<keyword evidence="1" id="KW-0812">Transmembrane</keyword>
<dbReference type="EMBL" id="JNSK01000063">
    <property type="protein sequence ID" value="KGA16540.1"/>
    <property type="molecule type" value="Genomic_DNA"/>
</dbReference>
<feature type="transmembrane region" description="Helical" evidence="1">
    <location>
        <begin position="340"/>
        <end position="360"/>
    </location>
</feature>
<gene>
    <name evidence="2" type="ORF">GM50_14185</name>
</gene>
<protein>
    <submittedName>
        <fullName evidence="2">Uncharacterized protein</fullName>
    </submittedName>
</protein>
<dbReference type="InterPro" id="IPR046112">
    <property type="entry name" value="DUF6049"/>
</dbReference>
<organism evidence="2">
    <name type="scientific">freshwater metagenome</name>
    <dbReference type="NCBI Taxonomy" id="449393"/>
    <lineage>
        <taxon>unclassified sequences</taxon>
        <taxon>metagenomes</taxon>
        <taxon>ecological metagenomes</taxon>
    </lineage>
</organism>
<name>A0A094PXM6_9ZZZZ</name>
<dbReference type="AlphaFoldDB" id="A0A094PXM6"/>
<sequence>MRKFLFALLALTLAGISFPQSATAATRTIELIERPHQLIDGRFIDDELATLLSPDGRLGSLVFTSIPAQTRWIIDGAFLDEVQAMTDGYALADESDGQGVDVAIAFLDQLKIATSGAEITPIAYGNPDLTITEQLAPSELSFYFSYGAERVSFHLERTIAVDKSYVADERAKISGPLKKNYTVNRQAISKLSTVVTAPELTLFRARLAILLSPSINGGLSEKFAANAIVGVAEQRAKLRINPGKYALTSETVEVPLTLVNGFSSAVTVNLIFRSSNIKVLVNDMRQITLAPKSRTQFAVPFTVVASGSTNISAVLTNTKGQWLGPSSKLALTMTLIDSRVAWFTTGAAVLLFIGAAAQTYRRIRKGR</sequence>
<reference evidence="2" key="1">
    <citation type="submission" date="2014-05" db="EMBL/GenBank/DDBJ databases">
        <title>Key roles for freshwater Actinobacteria revealed by deep metagenomic sequencing.</title>
        <authorList>
            <person name="Ghai R."/>
            <person name="Mizuno C.M."/>
            <person name="Picazo A."/>
            <person name="Camacho A."/>
            <person name="Rodriguez-Valera F."/>
        </authorList>
    </citation>
    <scope>NUCLEOTIDE SEQUENCE</scope>
</reference>
<comment type="caution">
    <text evidence="2">The sequence shown here is derived from an EMBL/GenBank/DDBJ whole genome shotgun (WGS) entry which is preliminary data.</text>
</comment>
<keyword evidence="1" id="KW-0472">Membrane</keyword>
<keyword evidence="1" id="KW-1133">Transmembrane helix</keyword>
<evidence type="ECO:0000313" key="2">
    <source>
        <dbReference type="EMBL" id="KGA16540.1"/>
    </source>
</evidence>
<dbReference type="Pfam" id="PF19516">
    <property type="entry name" value="DUF6049"/>
    <property type="match status" value="1"/>
</dbReference>
<proteinExistence type="predicted"/>
<evidence type="ECO:0000256" key="1">
    <source>
        <dbReference type="SAM" id="Phobius"/>
    </source>
</evidence>
<accession>A0A094PXM6</accession>